<feature type="transmembrane region" description="Helical" evidence="5">
    <location>
        <begin position="50"/>
        <end position="72"/>
    </location>
</feature>
<proteinExistence type="predicted"/>
<keyword evidence="7" id="KW-1185">Reference proteome</keyword>
<feature type="transmembrane region" description="Helical" evidence="5">
    <location>
        <begin position="280"/>
        <end position="298"/>
    </location>
</feature>
<name>A0ABT5DMS6_9BACT</name>
<dbReference type="RefSeq" id="WP_272145116.1">
    <property type="nucleotide sequence ID" value="NZ_JAQNDM010000002.1"/>
</dbReference>
<keyword evidence="3 5" id="KW-1133">Transmembrane helix</keyword>
<dbReference type="SUPFAM" id="SSF103473">
    <property type="entry name" value="MFS general substrate transporter"/>
    <property type="match status" value="1"/>
</dbReference>
<evidence type="ECO:0000256" key="1">
    <source>
        <dbReference type="ARBA" id="ARBA00004141"/>
    </source>
</evidence>
<dbReference type="EMBL" id="JAQNDM010000002">
    <property type="protein sequence ID" value="MDC0714455.1"/>
    <property type="molecule type" value="Genomic_DNA"/>
</dbReference>
<dbReference type="InterPro" id="IPR011701">
    <property type="entry name" value="MFS"/>
</dbReference>
<feature type="transmembrane region" description="Helical" evidence="5">
    <location>
        <begin position="214"/>
        <end position="237"/>
    </location>
</feature>
<protein>
    <submittedName>
        <fullName evidence="6">MFS transporter</fullName>
    </submittedName>
</protein>
<feature type="transmembrane region" description="Helical" evidence="5">
    <location>
        <begin position="368"/>
        <end position="387"/>
    </location>
</feature>
<evidence type="ECO:0000256" key="2">
    <source>
        <dbReference type="ARBA" id="ARBA00022692"/>
    </source>
</evidence>
<evidence type="ECO:0000313" key="6">
    <source>
        <dbReference type="EMBL" id="MDC0714455.1"/>
    </source>
</evidence>
<feature type="transmembrane region" description="Helical" evidence="5">
    <location>
        <begin position="146"/>
        <end position="169"/>
    </location>
</feature>
<dbReference type="InterPro" id="IPR051788">
    <property type="entry name" value="MFS_Transporter"/>
</dbReference>
<feature type="transmembrane region" description="Helical" evidence="5">
    <location>
        <begin position="21"/>
        <end position="38"/>
    </location>
</feature>
<dbReference type="PANTHER" id="PTHR23514">
    <property type="entry name" value="BYPASS OF STOP CODON PROTEIN 6"/>
    <property type="match status" value="1"/>
</dbReference>
<dbReference type="PANTHER" id="PTHR23514:SF13">
    <property type="entry name" value="INNER MEMBRANE PROTEIN YBJJ"/>
    <property type="match status" value="1"/>
</dbReference>
<dbReference type="Pfam" id="PF07690">
    <property type="entry name" value="MFS_1"/>
    <property type="match status" value="1"/>
</dbReference>
<dbReference type="InterPro" id="IPR036259">
    <property type="entry name" value="MFS_trans_sf"/>
</dbReference>
<comment type="caution">
    <text evidence="6">The sequence shown here is derived from an EMBL/GenBank/DDBJ whole genome shotgun (WGS) entry which is preliminary data.</text>
</comment>
<comment type="subcellular location">
    <subcellularLocation>
        <location evidence="1">Membrane</location>
        <topology evidence="1">Multi-pass membrane protein</topology>
    </subcellularLocation>
</comment>
<dbReference type="CDD" id="cd17393">
    <property type="entry name" value="MFS_MosC_like"/>
    <property type="match status" value="1"/>
</dbReference>
<evidence type="ECO:0000256" key="5">
    <source>
        <dbReference type="SAM" id="Phobius"/>
    </source>
</evidence>
<feature type="transmembrane region" description="Helical" evidence="5">
    <location>
        <begin position="335"/>
        <end position="356"/>
    </location>
</feature>
<feature type="transmembrane region" description="Helical" evidence="5">
    <location>
        <begin position="175"/>
        <end position="194"/>
    </location>
</feature>
<dbReference type="Gene3D" id="1.20.1250.20">
    <property type="entry name" value="MFS general substrate transporter like domains"/>
    <property type="match status" value="2"/>
</dbReference>
<sequence>MTLSSPALPTPVALEPRSARIAISAIFFINGFAFASWVPHIPTVQARLGLSTAVLGLALLGVALGALVAMPLTGMLVARWGSRAVTFASSLLFCPLVALPVQAPSLPLLGVALVSFGAANGAMDVAMNAHAVAVERQLGKTVMSSFHALFSLGGLMGAGSSILLLSWGLTPAAHMMGAALLGLGVVLGASRFLLPASADEGGSAHSFALPRGPLLLMGLITFLVLMVEGAVADWSAVYLRQSLGTEVGLAGAGYAVFSLAMTAGRLTGDRLVSGFGPEKLLRLGALLACGGLGGALLLHHPVAALIGFGCVGLGLSNLIPVLFSAAGRTPGVPSGVGIAAVSTTGYGGFLVGPPLIGLMAGPVGLPASLGILVAFLALVAASGSRVLRGQAG</sequence>
<evidence type="ECO:0000313" key="7">
    <source>
        <dbReference type="Proteomes" id="UP001221838"/>
    </source>
</evidence>
<reference evidence="6 7" key="1">
    <citation type="submission" date="2022-11" db="EMBL/GenBank/DDBJ databases">
        <title>Minimal conservation of predation-associated metabolite biosynthetic gene clusters underscores biosynthetic potential of Myxococcota including descriptions for ten novel species: Archangium lansinium sp. nov., Myxococcus landrumus sp. nov., Nannocystis bai.</title>
        <authorList>
            <person name="Ahearne A."/>
            <person name="Stevens C."/>
            <person name="Dowd S."/>
        </authorList>
    </citation>
    <scope>NUCLEOTIDE SEQUENCE [LARGE SCALE GENOMIC DNA]</scope>
    <source>
        <strain evidence="6 7">NCWAL01</strain>
    </source>
</reference>
<organism evidence="6 7">
    <name type="scientific">Stigmatella ashevillensis</name>
    <dbReference type="NCBI Taxonomy" id="2995309"/>
    <lineage>
        <taxon>Bacteria</taxon>
        <taxon>Pseudomonadati</taxon>
        <taxon>Myxococcota</taxon>
        <taxon>Myxococcia</taxon>
        <taxon>Myxococcales</taxon>
        <taxon>Cystobacterineae</taxon>
        <taxon>Archangiaceae</taxon>
        <taxon>Stigmatella</taxon>
    </lineage>
</organism>
<dbReference type="Proteomes" id="UP001221838">
    <property type="component" value="Unassembled WGS sequence"/>
</dbReference>
<feature type="transmembrane region" description="Helical" evidence="5">
    <location>
        <begin position="249"/>
        <end position="268"/>
    </location>
</feature>
<keyword evidence="4 5" id="KW-0472">Membrane</keyword>
<keyword evidence="2 5" id="KW-0812">Transmembrane</keyword>
<feature type="transmembrane region" description="Helical" evidence="5">
    <location>
        <begin position="304"/>
        <end position="323"/>
    </location>
</feature>
<evidence type="ECO:0000256" key="3">
    <source>
        <dbReference type="ARBA" id="ARBA00022989"/>
    </source>
</evidence>
<evidence type="ECO:0000256" key="4">
    <source>
        <dbReference type="ARBA" id="ARBA00023136"/>
    </source>
</evidence>
<accession>A0ABT5DMS6</accession>
<gene>
    <name evidence="6" type="ORF">POL68_38725</name>
</gene>